<keyword evidence="11" id="KW-0479">Metal-binding</keyword>
<evidence type="ECO:0000256" key="2">
    <source>
        <dbReference type="ARBA" id="ARBA00004162"/>
    </source>
</evidence>
<feature type="region of interest" description="Disordered" evidence="22">
    <location>
        <begin position="1"/>
        <end position="26"/>
    </location>
</feature>
<dbReference type="Gene3D" id="1.20.5.510">
    <property type="entry name" value="Single helix bin"/>
    <property type="match status" value="1"/>
</dbReference>
<feature type="compositionally biased region" description="Low complexity" evidence="22">
    <location>
        <begin position="1"/>
        <end position="25"/>
    </location>
</feature>
<dbReference type="InterPro" id="IPR017941">
    <property type="entry name" value="Rieske_2Fe-2S"/>
</dbReference>
<dbReference type="EMBL" id="JAAVTX010000002">
    <property type="protein sequence ID" value="NKE44394.1"/>
    <property type="molecule type" value="Genomic_DNA"/>
</dbReference>
<evidence type="ECO:0000256" key="16">
    <source>
        <dbReference type="ARBA" id="ARBA00023014"/>
    </source>
</evidence>
<organism evidence="24 25">
    <name type="scientific">Falsiroseomonas frigidaquae</name>
    <dbReference type="NCBI Taxonomy" id="487318"/>
    <lineage>
        <taxon>Bacteria</taxon>
        <taxon>Pseudomonadati</taxon>
        <taxon>Pseudomonadota</taxon>
        <taxon>Alphaproteobacteria</taxon>
        <taxon>Acetobacterales</taxon>
        <taxon>Roseomonadaceae</taxon>
        <taxon>Falsiroseomonas</taxon>
    </lineage>
</organism>
<evidence type="ECO:0000256" key="13">
    <source>
        <dbReference type="ARBA" id="ARBA00022982"/>
    </source>
</evidence>
<dbReference type="PROSITE" id="PS51318">
    <property type="entry name" value="TAT"/>
    <property type="match status" value="1"/>
</dbReference>
<evidence type="ECO:0000256" key="11">
    <source>
        <dbReference type="ARBA" id="ARBA00022723"/>
    </source>
</evidence>
<evidence type="ECO:0000256" key="17">
    <source>
        <dbReference type="ARBA" id="ARBA00023136"/>
    </source>
</evidence>
<evidence type="ECO:0000313" key="24">
    <source>
        <dbReference type="EMBL" id="NKE44394.1"/>
    </source>
</evidence>
<keyword evidence="10" id="KW-0001">2Fe-2S</keyword>
<evidence type="ECO:0000256" key="22">
    <source>
        <dbReference type="SAM" id="MobiDB-lite"/>
    </source>
</evidence>
<comment type="subcellular location">
    <subcellularLocation>
        <location evidence="2">Cell membrane</location>
        <topology evidence="2">Single-pass membrane protein</topology>
    </subcellularLocation>
</comment>
<sequence length="194" mass="20367">MAETMASPGGAAGAPHGAPHGTPAGETRRDFLTLTTAAFAAVGVGAVVWPFISSMNPARDVLALASTDVDLSPIAVGQAITVVWRGKPVFVRHRTPEEIQVARDTPLTALKDPATDASRVEKAEWLVVVGVCTHLGCVPLGQKPTDVKGDYNGWFCPCHGSHYDTSGRIRQGPAPLNLAVPGYSFTSDTQIRIG</sequence>
<evidence type="ECO:0000256" key="12">
    <source>
        <dbReference type="ARBA" id="ARBA00022967"/>
    </source>
</evidence>
<comment type="catalytic activity">
    <reaction evidence="19 20">
        <text>a quinol + 2 Fe(III)-[cytochrome c](out) = a quinone + 2 Fe(II)-[cytochrome c](out) + 2 H(+)(out)</text>
        <dbReference type="Rhea" id="RHEA:11484"/>
        <dbReference type="Rhea" id="RHEA-COMP:10350"/>
        <dbReference type="Rhea" id="RHEA-COMP:14399"/>
        <dbReference type="ChEBI" id="CHEBI:15378"/>
        <dbReference type="ChEBI" id="CHEBI:24646"/>
        <dbReference type="ChEBI" id="CHEBI:29033"/>
        <dbReference type="ChEBI" id="CHEBI:29034"/>
        <dbReference type="ChEBI" id="CHEBI:132124"/>
        <dbReference type="EC" id="7.1.1.8"/>
    </reaction>
</comment>
<dbReference type="InterPro" id="IPR006317">
    <property type="entry name" value="Ubiquinol_cyt_c_Rdtase_Fe-S-su"/>
</dbReference>
<feature type="transmembrane region" description="Helical" evidence="20">
    <location>
        <begin position="31"/>
        <end position="52"/>
    </location>
</feature>
<keyword evidence="16" id="KW-0411">Iron-sulfur</keyword>
<comment type="cofactor">
    <cofactor evidence="20">
        <name>[2Fe-2S] cluster</name>
        <dbReference type="ChEBI" id="CHEBI:190135"/>
    </cofactor>
    <text evidence="20">Binds 1 [2Fe-2S] cluster per subunit.</text>
</comment>
<dbReference type="InterPro" id="IPR019470">
    <property type="entry name" value="Ubiq_cytC_Rdtase_Fe-S_su_TAT"/>
</dbReference>
<evidence type="ECO:0000256" key="15">
    <source>
        <dbReference type="ARBA" id="ARBA00023004"/>
    </source>
</evidence>
<keyword evidence="9 20" id="KW-0812">Transmembrane</keyword>
<protein>
    <recommendedName>
        <fullName evidence="6 20">Ubiquinol-cytochrome c reductase iron-sulfur subunit</fullName>
        <ecNumber evidence="5 20">7.1.1.8</ecNumber>
    </recommendedName>
</protein>
<accession>A0ABX1EVP0</accession>
<dbReference type="Gene3D" id="2.102.10.10">
    <property type="entry name" value="Rieske [2Fe-2S] iron-sulphur domain"/>
    <property type="match status" value="1"/>
</dbReference>
<dbReference type="PRINTS" id="PR00162">
    <property type="entry name" value="RIESKE"/>
</dbReference>
<evidence type="ECO:0000256" key="3">
    <source>
        <dbReference type="ARBA" id="ARBA00010651"/>
    </source>
</evidence>
<dbReference type="InterPro" id="IPR036922">
    <property type="entry name" value="Rieske_2Fe-2S_sf"/>
</dbReference>
<dbReference type="PANTHER" id="PTHR10134">
    <property type="entry name" value="CYTOCHROME B-C1 COMPLEX SUBUNIT RIESKE, MITOCHONDRIAL"/>
    <property type="match status" value="1"/>
</dbReference>
<keyword evidence="25" id="KW-1185">Reference proteome</keyword>
<dbReference type="NCBIfam" id="TIGR01416">
    <property type="entry name" value="Rieske_proteo"/>
    <property type="match status" value="1"/>
</dbReference>
<evidence type="ECO:0000256" key="4">
    <source>
        <dbReference type="ARBA" id="ARBA00011649"/>
    </source>
</evidence>
<evidence type="ECO:0000256" key="21">
    <source>
        <dbReference type="RuleBase" id="RU004497"/>
    </source>
</evidence>
<keyword evidence="18" id="KW-1015">Disulfide bond</keyword>
<keyword evidence="12" id="KW-1278">Translocase</keyword>
<dbReference type="Pfam" id="PF00355">
    <property type="entry name" value="Rieske"/>
    <property type="match status" value="1"/>
</dbReference>
<evidence type="ECO:0000256" key="1">
    <source>
        <dbReference type="ARBA" id="ARBA00002444"/>
    </source>
</evidence>
<dbReference type="InterPro" id="IPR005805">
    <property type="entry name" value="Rieske_Fe-S_prot_C"/>
</dbReference>
<comment type="caution">
    <text evidence="24">The sequence shown here is derived from an EMBL/GenBank/DDBJ whole genome shotgun (WGS) entry which is preliminary data.</text>
</comment>
<evidence type="ECO:0000256" key="9">
    <source>
        <dbReference type="ARBA" id="ARBA00022692"/>
    </source>
</evidence>
<dbReference type="InterPro" id="IPR014349">
    <property type="entry name" value="Rieske_Fe-S_prot"/>
</dbReference>
<dbReference type="InterPro" id="IPR019546">
    <property type="entry name" value="TAT_signal_bac_arc"/>
</dbReference>
<gene>
    <name evidence="24" type="primary">petA</name>
    <name evidence="24" type="ORF">HB662_06365</name>
</gene>
<keyword evidence="15" id="KW-0408">Iron</keyword>
<proteinExistence type="inferred from homology"/>
<reference evidence="24 25" key="1">
    <citation type="submission" date="2020-03" db="EMBL/GenBank/DDBJ databases">
        <title>Roseomonas selenitidurans sp. nov. isolated from soil.</title>
        <authorList>
            <person name="Liu H."/>
        </authorList>
    </citation>
    <scope>NUCLEOTIDE SEQUENCE [LARGE SCALE GENOMIC DNA]</scope>
    <source>
        <strain evidence="24 25">JCM 15073</strain>
    </source>
</reference>
<evidence type="ECO:0000256" key="5">
    <source>
        <dbReference type="ARBA" id="ARBA00012951"/>
    </source>
</evidence>
<evidence type="ECO:0000256" key="7">
    <source>
        <dbReference type="ARBA" id="ARBA00022448"/>
    </source>
</evidence>
<dbReference type="PROSITE" id="PS51296">
    <property type="entry name" value="RIESKE"/>
    <property type="match status" value="1"/>
</dbReference>
<keyword evidence="17 20" id="KW-0472">Membrane</keyword>
<dbReference type="InterPro" id="IPR006311">
    <property type="entry name" value="TAT_signal"/>
</dbReference>
<dbReference type="EC" id="7.1.1.8" evidence="5 20"/>
<dbReference type="CDD" id="cd03470">
    <property type="entry name" value="Rieske_cytochrome_bc1"/>
    <property type="match status" value="1"/>
</dbReference>
<evidence type="ECO:0000256" key="19">
    <source>
        <dbReference type="ARBA" id="ARBA00029351"/>
    </source>
</evidence>
<comment type="subunit">
    <text evidence="4 21">The main subunits of complex b-c1 are: cytochrome b, cytochrome c1 and the Rieske protein.</text>
</comment>
<comment type="miscellaneous">
    <text evidence="20">The Rieske protein is a high potential 2Fe-2S protein.</text>
</comment>
<keyword evidence="13 20" id="KW-0249">Electron transport</keyword>
<evidence type="ECO:0000313" key="25">
    <source>
        <dbReference type="Proteomes" id="UP000765160"/>
    </source>
</evidence>
<keyword evidence="14 20" id="KW-1133">Transmembrane helix</keyword>
<feature type="domain" description="Rieske" evidence="23">
    <location>
        <begin position="99"/>
        <end position="192"/>
    </location>
</feature>
<evidence type="ECO:0000256" key="6">
    <source>
        <dbReference type="ARBA" id="ARBA00019816"/>
    </source>
</evidence>
<dbReference type="Proteomes" id="UP000765160">
    <property type="component" value="Unassembled WGS sequence"/>
</dbReference>
<keyword evidence="7 20" id="KW-0813">Transport</keyword>
<comment type="similarity">
    <text evidence="3">Belongs to the Rieske iron-sulfur protein family.</text>
</comment>
<keyword evidence="8" id="KW-1003">Cell membrane</keyword>
<evidence type="ECO:0000256" key="10">
    <source>
        <dbReference type="ARBA" id="ARBA00022714"/>
    </source>
</evidence>
<dbReference type="SUPFAM" id="SSF50022">
    <property type="entry name" value="ISP domain"/>
    <property type="match status" value="1"/>
</dbReference>
<name>A0ABX1EVP0_9PROT</name>
<evidence type="ECO:0000256" key="20">
    <source>
        <dbReference type="RuleBase" id="RU004494"/>
    </source>
</evidence>
<evidence type="ECO:0000259" key="23">
    <source>
        <dbReference type="PROSITE" id="PS51296"/>
    </source>
</evidence>
<dbReference type="NCBIfam" id="TIGR01409">
    <property type="entry name" value="TAT_signal_seq"/>
    <property type="match status" value="1"/>
</dbReference>
<evidence type="ECO:0000256" key="8">
    <source>
        <dbReference type="ARBA" id="ARBA00022475"/>
    </source>
</evidence>
<dbReference type="Pfam" id="PF10399">
    <property type="entry name" value="UCR_Fe-S_N"/>
    <property type="match status" value="1"/>
</dbReference>
<dbReference type="RefSeq" id="WP_168048346.1">
    <property type="nucleotide sequence ID" value="NZ_JAATJR010000002.1"/>
</dbReference>
<comment type="function">
    <text evidence="1">Component of the ubiquinol-cytochrome c reductase complex (complex III or cytochrome b-c1 complex), which is a respiratory chain that generates an electrochemical potential coupled to ATP synthesis.</text>
</comment>
<evidence type="ECO:0000256" key="18">
    <source>
        <dbReference type="ARBA" id="ARBA00023157"/>
    </source>
</evidence>
<evidence type="ECO:0000256" key="14">
    <source>
        <dbReference type="ARBA" id="ARBA00022989"/>
    </source>
</evidence>